<dbReference type="AlphaFoldDB" id="R0GZW9"/>
<name>R0GZW9_9BRAS</name>
<dbReference type="InterPro" id="IPR050560">
    <property type="entry name" value="MYB_TF"/>
</dbReference>
<evidence type="ECO:0000256" key="1">
    <source>
        <dbReference type="ARBA" id="ARBA00004123"/>
    </source>
</evidence>
<dbReference type="InterPro" id="IPR001005">
    <property type="entry name" value="SANT/Myb"/>
</dbReference>
<dbReference type="SMART" id="SM00717">
    <property type="entry name" value="SANT"/>
    <property type="match status" value="2"/>
</dbReference>
<evidence type="ECO:0000256" key="4">
    <source>
        <dbReference type="ARBA" id="ARBA00023125"/>
    </source>
</evidence>
<dbReference type="GO" id="GO:0000981">
    <property type="term" value="F:DNA-binding transcription factor activity, RNA polymerase II-specific"/>
    <property type="evidence" value="ECO:0007669"/>
    <property type="project" value="TreeGrafter"/>
</dbReference>
<evidence type="ECO:0000256" key="2">
    <source>
        <dbReference type="ARBA" id="ARBA00022737"/>
    </source>
</evidence>
<dbReference type="Proteomes" id="UP000029121">
    <property type="component" value="Unassembled WGS sequence"/>
</dbReference>
<dbReference type="OrthoDB" id="2143914at2759"/>
<proteinExistence type="predicted"/>
<dbReference type="PANTHER" id="PTHR45614:SF150">
    <property type="entry name" value="MYB-LIKE DNA-BINDING DOMAIN CONTAINING PROTEIN, EXPRESSED"/>
    <property type="match status" value="1"/>
</dbReference>
<dbReference type="EMBL" id="KB870811">
    <property type="protein sequence ID" value="EOA17875.1"/>
    <property type="molecule type" value="Genomic_DNA"/>
</dbReference>
<evidence type="ECO:0000259" key="9">
    <source>
        <dbReference type="PROSITE" id="PS51294"/>
    </source>
</evidence>
<evidence type="ECO:0000259" key="8">
    <source>
        <dbReference type="PROSITE" id="PS50090"/>
    </source>
</evidence>
<reference evidence="11" key="1">
    <citation type="journal article" date="2013" name="Nat. Genet.">
        <title>The Capsella rubella genome and the genomic consequences of rapid mating system evolution.</title>
        <authorList>
            <person name="Slotte T."/>
            <person name="Hazzouri K.M."/>
            <person name="Agren J.A."/>
            <person name="Koenig D."/>
            <person name="Maumus F."/>
            <person name="Guo Y.L."/>
            <person name="Steige K."/>
            <person name="Platts A.E."/>
            <person name="Escobar J.S."/>
            <person name="Newman L.K."/>
            <person name="Wang W."/>
            <person name="Mandakova T."/>
            <person name="Vello E."/>
            <person name="Smith L.M."/>
            <person name="Henz S.R."/>
            <person name="Steffen J."/>
            <person name="Takuno S."/>
            <person name="Brandvain Y."/>
            <person name="Coop G."/>
            <person name="Andolfatto P."/>
            <person name="Hu T.T."/>
            <person name="Blanchette M."/>
            <person name="Clark R.M."/>
            <person name="Quesneville H."/>
            <person name="Nordborg M."/>
            <person name="Gaut B.S."/>
            <person name="Lysak M.A."/>
            <person name="Jenkins J."/>
            <person name="Grimwood J."/>
            <person name="Chapman J."/>
            <person name="Prochnik S."/>
            <person name="Shu S."/>
            <person name="Rokhsar D."/>
            <person name="Schmutz J."/>
            <person name="Weigel D."/>
            <person name="Wright S.I."/>
        </authorList>
    </citation>
    <scope>NUCLEOTIDE SEQUENCE [LARGE SCALE GENOMIC DNA]</scope>
    <source>
        <strain evidence="11">cv. Monte Gargano</strain>
    </source>
</reference>
<feature type="non-terminal residue" evidence="10">
    <location>
        <position position="1"/>
    </location>
</feature>
<dbReference type="InterPro" id="IPR009057">
    <property type="entry name" value="Homeodomain-like_sf"/>
</dbReference>
<evidence type="ECO:0000313" key="10">
    <source>
        <dbReference type="EMBL" id="EOA17875.1"/>
    </source>
</evidence>
<evidence type="ECO:0000256" key="6">
    <source>
        <dbReference type="ARBA" id="ARBA00023242"/>
    </source>
</evidence>
<gene>
    <name evidence="10" type="ORF">CARUB_v10006284mg</name>
</gene>
<dbReference type="KEGG" id="crb:17880287"/>
<feature type="region of interest" description="Disordered" evidence="7">
    <location>
        <begin position="1"/>
        <end position="29"/>
    </location>
</feature>
<sequence>RPVNGVGANNALSLRETQQEERKSPYLGGRGHWTQSQDLKLIELVEAYGLDNWDLIGEKMQARTGKSCRFRWLNQLDPTINKAPFTVEEEKIMVSAHNFYGNKWSKIAKHLKGRTDIDVKNHWNVHMNRTAWRSQTKTKKRCFTAALNPYGYHVPGMCLL</sequence>
<dbReference type="GO" id="GO:0000978">
    <property type="term" value="F:RNA polymerase II cis-regulatory region sequence-specific DNA binding"/>
    <property type="evidence" value="ECO:0007669"/>
    <property type="project" value="TreeGrafter"/>
</dbReference>
<dbReference type="STRING" id="81985.R0GZW9"/>
<dbReference type="PROSITE" id="PS50090">
    <property type="entry name" value="MYB_LIKE"/>
    <property type="match status" value="2"/>
</dbReference>
<dbReference type="FunFam" id="1.10.10.60:FF:000060">
    <property type="entry name" value="MYB transcription factor"/>
    <property type="match status" value="1"/>
</dbReference>
<feature type="domain" description="Myb-like" evidence="8">
    <location>
        <begin position="30"/>
        <end position="76"/>
    </location>
</feature>
<dbReference type="InterPro" id="IPR017930">
    <property type="entry name" value="Myb_dom"/>
</dbReference>
<organism evidence="10 11">
    <name type="scientific">Capsella rubella</name>
    <dbReference type="NCBI Taxonomy" id="81985"/>
    <lineage>
        <taxon>Eukaryota</taxon>
        <taxon>Viridiplantae</taxon>
        <taxon>Streptophyta</taxon>
        <taxon>Embryophyta</taxon>
        <taxon>Tracheophyta</taxon>
        <taxon>Spermatophyta</taxon>
        <taxon>Magnoliopsida</taxon>
        <taxon>eudicotyledons</taxon>
        <taxon>Gunneridae</taxon>
        <taxon>Pentapetalae</taxon>
        <taxon>rosids</taxon>
        <taxon>malvids</taxon>
        <taxon>Brassicales</taxon>
        <taxon>Brassicaceae</taxon>
        <taxon>Camelineae</taxon>
        <taxon>Capsella</taxon>
    </lineage>
</organism>
<dbReference type="Gene3D" id="1.10.10.60">
    <property type="entry name" value="Homeodomain-like"/>
    <property type="match status" value="2"/>
</dbReference>
<dbReference type="GO" id="GO:0005634">
    <property type="term" value="C:nucleus"/>
    <property type="evidence" value="ECO:0007669"/>
    <property type="project" value="UniProtKB-SubCell"/>
</dbReference>
<keyword evidence="4" id="KW-0238">DNA-binding</keyword>
<keyword evidence="3" id="KW-0805">Transcription regulation</keyword>
<dbReference type="CDD" id="cd00167">
    <property type="entry name" value="SANT"/>
    <property type="match status" value="2"/>
</dbReference>
<accession>R0GZW9</accession>
<feature type="domain" description="HTH myb-type" evidence="9">
    <location>
        <begin position="77"/>
        <end position="131"/>
    </location>
</feature>
<evidence type="ECO:0000256" key="7">
    <source>
        <dbReference type="SAM" id="MobiDB-lite"/>
    </source>
</evidence>
<dbReference type="SUPFAM" id="SSF46689">
    <property type="entry name" value="Homeodomain-like"/>
    <property type="match status" value="1"/>
</dbReference>
<keyword evidence="5" id="KW-0804">Transcription</keyword>
<keyword evidence="6" id="KW-0539">Nucleus</keyword>
<evidence type="ECO:0000256" key="5">
    <source>
        <dbReference type="ARBA" id="ARBA00023163"/>
    </source>
</evidence>
<keyword evidence="11" id="KW-1185">Reference proteome</keyword>
<keyword evidence="2" id="KW-0677">Repeat</keyword>
<dbReference type="PROSITE" id="PS51294">
    <property type="entry name" value="HTH_MYB"/>
    <property type="match status" value="2"/>
</dbReference>
<dbReference type="PANTHER" id="PTHR45614">
    <property type="entry name" value="MYB PROTEIN-RELATED"/>
    <property type="match status" value="1"/>
</dbReference>
<comment type="subcellular location">
    <subcellularLocation>
        <location evidence="1">Nucleus</location>
    </subcellularLocation>
</comment>
<feature type="domain" description="HTH myb-type" evidence="9">
    <location>
        <begin position="30"/>
        <end position="76"/>
    </location>
</feature>
<dbReference type="eggNOG" id="KOG0048">
    <property type="taxonomic scope" value="Eukaryota"/>
</dbReference>
<dbReference type="Pfam" id="PF13921">
    <property type="entry name" value="Myb_DNA-bind_6"/>
    <property type="match status" value="1"/>
</dbReference>
<evidence type="ECO:0000256" key="3">
    <source>
        <dbReference type="ARBA" id="ARBA00023015"/>
    </source>
</evidence>
<protein>
    <submittedName>
        <fullName evidence="10">Uncharacterized protein</fullName>
    </submittedName>
</protein>
<evidence type="ECO:0000313" key="11">
    <source>
        <dbReference type="Proteomes" id="UP000029121"/>
    </source>
</evidence>
<feature type="domain" description="Myb-like" evidence="8">
    <location>
        <begin position="77"/>
        <end position="127"/>
    </location>
</feature>